<dbReference type="RefSeq" id="WP_124969480.1">
    <property type="nucleotide sequence ID" value="NZ_RQVS01000002.1"/>
</dbReference>
<evidence type="ECO:0000313" key="2">
    <source>
        <dbReference type="EMBL" id="RRJ88316.1"/>
    </source>
</evidence>
<dbReference type="Proteomes" id="UP000274391">
    <property type="component" value="Unassembled WGS sequence"/>
</dbReference>
<dbReference type="InterPro" id="IPR036291">
    <property type="entry name" value="NAD(P)-bd_dom_sf"/>
</dbReference>
<proteinExistence type="predicted"/>
<dbReference type="SUPFAM" id="SSF51735">
    <property type="entry name" value="NAD(P)-binding Rossmann-fold domains"/>
    <property type="match status" value="1"/>
</dbReference>
<sequence>MSSILVVGAGPLGRATTRHLIASGDEVTVATRSGTALPGATPLALDVTDPGFAHQIPAVDAIVAACNFPYGKWASHWPPAIQSLISAAERRNATLVIAGNLYGYGPPSAPMRETDPLAAEFQNGRIRAEVWREARAAHSAGRVRAVEVRGSDYIGATTGPGAHGGDRLLVPLLAGRVAQPLGDPDQPHSWTALDDFGRLLARATRDEQMLGRAWHVPSAPPVSIRELLTTALRAAGSTAEPRMRPVPSWLVRTLALGSPMMRGLRDTLYQFEQPFIIDDSDARTLLDETSTPLAETMAAAVAALAGKPQPVVAH</sequence>
<evidence type="ECO:0000259" key="1">
    <source>
        <dbReference type="Pfam" id="PF01370"/>
    </source>
</evidence>
<dbReference type="InterPro" id="IPR001509">
    <property type="entry name" value="Epimerase_deHydtase"/>
</dbReference>
<accession>A0A3P3W318</accession>
<comment type="caution">
    <text evidence="2">The sequence shown here is derived from an EMBL/GenBank/DDBJ whole genome shotgun (WGS) entry which is preliminary data.</text>
</comment>
<gene>
    <name evidence="2" type="ORF">EG850_02415</name>
</gene>
<protein>
    <submittedName>
        <fullName evidence="2">NADP oxidoreductase</fullName>
    </submittedName>
</protein>
<organism evidence="2 3">
    <name type="scientific">Gulosibacter macacae</name>
    <dbReference type="NCBI Taxonomy" id="2488791"/>
    <lineage>
        <taxon>Bacteria</taxon>
        <taxon>Bacillati</taxon>
        <taxon>Actinomycetota</taxon>
        <taxon>Actinomycetes</taxon>
        <taxon>Micrococcales</taxon>
        <taxon>Microbacteriaceae</taxon>
        <taxon>Gulosibacter</taxon>
    </lineage>
</organism>
<dbReference type="OrthoDB" id="8205493at2"/>
<keyword evidence="3" id="KW-1185">Reference proteome</keyword>
<dbReference type="AlphaFoldDB" id="A0A3P3W318"/>
<dbReference type="EMBL" id="RQVS01000002">
    <property type="protein sequence ID" value="RRJ88316.1"/>
    <property type="molecule type" value="Genomic_DNA"/>
</dbReference>
<dbReference type="Pfam" id="PF01370">
    <property type="entry name" value="Epimerase"/>
    <property type="match status" value="1"/>
</dbReference>
<reference evidence="2 3" key="1">
    <citation type="submission" date="2018-11" db="EMBL/GenBank/DDBJ databases">
        <title>YIM 102482-1 draft genome.</title>
        <authorList>
            <person name="Li G."/>
            <person name="Jiang Y."/>
        </authorList>
    </citation>
    <scope>NUCLEOTIDE SEQUENCE [LARGE SCALE GENOMIC DNA]</scope>
    <source>
        <strain evidence="2 3">YIM 102482-1</strain>
    </source>
</reference>
<evidence type="ECO:0000313" key="3">
    <source>
        <dbReference type="Proteomes" id="UP000274391"/>
    </source>
</evidence>
<feature type="domain" description="NAD-dependent epimerase/dehydratase" evidence="1">
    <location>
        <begin position="4"/>
        <end position="206"/>
    </location>
</feature>
<name>A0A3P3W318_9MICO</name>
<dbReference type="Gene3D" id="3.40.50.720">
    <property type="entry name" value="NAD(P)-binding Rossmann-like Domain"/>
    <property type="match status" value="1"/>
</dbReference>